<dbReference type="AlphaFoldDB" id="A0AAD9YBX4"/>
<reference evidence="1" key="1">
    <citation type="submission" date="2023-02" db="EMBL/GenBank/DDBJ databases">
        <title>Colletotrichum kahawae CIFC_Que2 genome sequencing and assembly.</title>
        <authorList>
            <person name="Baroncelli R."/>
        </authorList>
    </citation>
    <scope>NUCLEOTIDE SEQUENCE</scope>
    <source>
        <strain evidence="1">CIFC_Que2</strain>
    </source>
</reference>
<organism evidence="1 2">
    <name type="scientific">Colletotrichum kahawae</name>
    <name type="common">Coffee berry disease fungus</name>
    <dbReference type="NCBI Taxonomy" id="34407"/>
    <lineage>
        <taxon>Eukaryota</taxon>
        <taxon>Fungi</taxon>
        <taxon>Dikarya</taxon>
        <taxon>Ascomycota</taxon>
        <taxon>Pezizomycotina</taxon>
        <taxon>Sordariomycetes</taxon>
        <taxon>Hypocreomycetidae</taxon>
        <taxon>Glomerellales</taxon>
        <taxon>Glomerellaceae</taxon>
        <taxon>Colletotrichum</taxon>
        <taxon>Colletotrichum gloeosporioides species complex</taxon>
    </lineage>
</organism>
<keyword evidence="2" id="KW-1185">Reference proteome</keyword>
<sequence length="193" mass="22135">MIRDVSQISQLFRQAVLKVFLPHCEVSHRGKPLALAVVLPGVDKFDSCHVVINQRSGPGVAPFITQLSYLQPAFHNIHLRMRPQTFVYALDGGHDTRYRTPMAAILALKEIILDEDCKGPELQRRNRTSNSLNHHIPRSAKRLRALEKSLGNRFYALWQPYSSRVRMFVKFCDTSEKQFELVSTVRGLRIRIA</sequence>
<name>A0AAD9YBX4_COLKA</name>
<accession>A0AAD9YBX4</accession>
<dbReference type="EMBL" id="VYYT01000233">
    <property type="protein sequence ID" value="KAK2754310.1"/>
    <property type="molecule type" value="Genomic_DNA"/>
</dbReference>
<gene>
    <name evidence="1" type="ORF">CKAH01_17498</name>
</gene>
<protein>
    <submittedName>
        <fullName evidence="1">Uncharacterized protein</fullName>
    </submittedName>
</protein>
<proteinExistence type="predicted"/>
<evidence type="ECO:0000313" key="1">
    <source>
        <dbReference type="EMBL" id="KAK2754310.1"/>
    </source>
</evidence>
<dbReference type="Proteomes" id="UP001281614">
    <property type="component" value="Unassembled WGS sequence"/>
</dbReference>
<evidence type="ECO:0000313" key="2">
    <source>
        <dbReference type="Proteomes" id="UP001281614"/>
    </source>
</evidence>
<comment type="caution">
    <text evidence="1">The sequence shown here is derived from an EMBL/GenBank/DDBJ whole genome shotgun (WGS) entry which is preliminary data.</text>
</comment>